<evidence type="ECO:0000259" key="6">
    <source>
        <dbReference type="Pfam" id="PF17863"/>
    </source>
</evidence>
<dbReference type="InterPro" id="IPR027417">
    <property type="entry name" value="P-loop_NTPase"/>
</dbReference>
<organism evidence="7 8">
    <name type="scientific">Lapillicoccus jejuensis</name>
    <dbReference type="NCBI Taxonomy" id="402171"/>
    <lineage>
        <taxon>Bacteria</taxon>
        <taxon>Bacillati</taxon>
        <taxon>Actinomycetota</taxon>
        <taxon>Actinomycetes</taxon>
        <taxon>Micrococcales</taxon>
        <taxon>Intrasporangiaceae</taxon>
        <taxon>Lapillicoccus</taxon>
    </lineage>
</organism>
<keyword evidence="1" id="KW-0547">Nucleotide-binding</keyword>
<dbReference type="FunFam" id="3.40.50.300:FF:000640">
    <property type="entry name" value="MoxR family ATPase"/>
    <property type="match status" value="1"/>
</dbReference>
<dbReference type="Pfam" id="PF17863">
    <property type="entry name" value="AAA_lid_2"/>
    <property type="match status" value="1"/>
</dbReference>
<evidence type="ECO:0000256" key="4">
    <source>
        <dbReference type="SAM" id="MobiDB-lite"/>
    </source>
</evidence>
<dbReference type="InterPro" id="IPR050764">
    <property type="entry name" value="CbbQ/NirQ/NorQ/GpvN"/>
</dbReference>
<feature type="domain" description="ChlI/MoxR AAA lid" evidence="6">
    <location>
        <begin position="285"/>
        <end position="352"/>
    </location>
</feature>
<proteinExistence type="inferred from homology"/>
<keyword evidence="2" id="KW-0067">ATP-binding</keyword>
<dbReference type="Gene3D" id="3.40.50.300">
    <property type="entry name" value="P-loop containing nucleotide triphosphate hydrolases"/>
    <property type="match status" value="1"/>
</dbReference>
<dbReference type="EMBL" id="VFMN01000001">
    <property type="protein sequence ID" value="TQJ10608.1"/>
    <property type="molecule type" value="Genomic_DNA"/>
</dbReference>
<feature type="domain" description="ATPase AAA-3" evidence="5">
    <location>
        <begin position="80"/>
        <end position="210"/>
    </location>
</feature>
<dbReference type="GO" id="GO:0005524">
    <property type="term" value="F:ATP binding"/>
    <property type="evidence" value="ECO:0007669"/>
    <property type="project" value="UniProtKB-KW"/>
</dbReference>
<dbReference type="InterPro" id="IPR041628">
    <property type="entry name" value="ChlI/MoxR_AAA_lid"/>
</dbReference>
<evidence type="ECO:0000256" key="3">
    <source>
        <dbReference type="ARBA" id="ARBA00061607"/>
    </source>
</evidence>
<evidence type="ECO:0000256" key="1">
    <source>
        <dbReference type="ARBA" id="ARBA00022741"/>
    </source>
</evidence>
<dbReference type="PANTHER" id="PTHR42759">
    <property type="entry name" value="MOXR FAMILY PROTEIN"/>
    <property type="match status" value="1"/>
</dbReference>
<accession>A0A542E5J3</accession>
<dbReference type="RefSeq" id="WP_141849812.1">
    <property type="nucleotide sequence ID" value="NZ_BAAAPR010000012.1"/>
</dbReference>
<dbReference type="Proteomes" id="UP000317893">
    <property type="component" value="Unassembled WGS sequence"/>
</dbReference>
<feature type="region of interest" description="Disordered" evidence="4">
    <location>
        <begin position="1"/>
        <end position="36"/>
    </location>
</feature>
<comment type="caution">
    <text evidence="7">The sequence shown here is derived from an EMBL/GenBank/DDBJ whole genome shotgun (WGS) entry which is preliminary data.</text>
</comment>
<dbReference type="OrthoDB" id="9808397at2"/>
<dbReference type="InterPro" id="IPR011703">
    <property type="entry name" value="ATPase_AAA-3"/>
</dbReference>
<comment type="similarity">
    <text evidence="3">Belongs to the MoxR family.</text>
</comment>
<reference evidence="7 8" key="1">
    <citation type="submission" date="2019-06" db="EMBL/GenBank/DDBJ databases">
        <title>Sequencing the genomes of 1000 actinobacteria strains.</title>
        <authorList>
            <person name="Klenk H.-P."/>
        </authorList>
    </citation>
    <scope>NUCLEOTIDE SEQUENCE [LARGE SCALE GENOMIC DNA]</scope>
    <source>
        <strain evidence="7 8">DSM 18607</strain>
    </source>
</reference>
<name>A0A542E5J3_9MICO</name>
<dbReference type="Gene3D" id="1.10.8.80">
    <property type="entry name" value="Magnesium chelatase subunit I, C-Terminal domain"/>
    <property type="match status" value="1"/>
</dbReference>
<dbReference type="Pfam" id="PF07726">
    <property type="entry name" value="AAA_3"/>
    <property type="match status" value="1"/>
</dbReference>
<evidence type="ECO:0000313" key="7">
    <source>
        <dbReference type="EMBL" id="TQJ10608.1"/>
    </source>
</evidence>
<protein>
    <submittedName>
        <fullName evidence="7">MoxR-like ATPase</fullName>
    </submittedName>
</protein>
<dbReference type="SUPFAM" id="SSF52540">
    <property type="entry name" value="P-loop containing nucleoside triphosphate hydrolases"/>
    <property type="match status" value="1"/>
</dbReference>
<dbReference type="GO" id="GO:0016887">
    <property type="term" value="F:ATP hydrolysis activity"/>
    <property type="evidence" value="ECO:0007669"/>
    <property type="project" value="InterPro"/>
</dbReference>
<sequence>MDDHAQEPATADAQAPQTPVEPADAVPYRGAAPASGPLRPDEVAWAQTTLRSVSAAFGGRVVGQARLQETLLIGLLTGGHVLLESVPGLAKTTAASTLAHAVSGSFRRIQCTPDLLPSDIVGTQVYDAGKAVFETHLGPVHANFVLLDEINRSSAKTQSAMLEAMQERQTSIGGRGYPLPEPFLVLATQNPIEQEGTYPLPEAQLDRFMLKDVLDYPTLEEEAEVLHRIDQGVFTGEQRAVVALDDVRRLQALTRRVYVDPAIVRYAVGVVYVTRHADRYIDPAQARYIDIGASPRASIAFVQAARARAVLAGRDHVVPDDVKALAHRVLRHRVVLGFEAVAEDVRVESLVDALVATVRTP</sequence>
<gene>
    <name evidence="7" type="ORF">FB458_3737</name>
</gene>
<dbReference type="AlphaFoldDB" id="A0A542E5J3"/>
<keyword evidence="8" id="KW-1185">Reference proteome</keyword>
<feature type="compositionally biased region" description="Low complexity" evidence="4">
    <location>
        <begin position="7"/>
        <end position="18"/>
    </location>
</feature>
<evidence type="ECO:0000256" key="2">
    <source>
        <dbReference type="ARBA" id="ARBA00022840"/>
    </source>
</evidence>
<evidence type="ECO:0000313" key="8">
    <source>
        <dbReference type="Proteomes" id="UP000317893"/>
    </source>
</evidence>
<evidence type="ECO:0000259" key="5">
    <source>
        <dbReference type="Pfam" id="PF07726"/>
    </source>
</evidence>
<dbReference type="PIRSF" id="PIRSF002849">
    <property type="entry name" value="AAA_ATPase_chaperone_MoxR_prd"/>
    <property type="match status" value="1"/>
</dbReference>
<dbReference type="PANTHER" id="PTHR42759:SF1">
    <property type="entry name" value="MAGNESIUM-CHELATASE SUBUNIT CHLD"/>
    <property type="match status" value="1"/>
</dbReference>